<evidence type="ECO:0000313" key="2">
    <source>
        <dbReference type="Proteomes" id="UP001332243"/>
    </source>
</evidence>
<dbReference type="RefSeq" id="WP_331218024.1">
    <property type="nucleotide sequence ID" value="NZ_JAZGQK010000034.1"/>
</dbReference>
<organism evidence="1 2">
    <name type="scientific">Plantactinospora sonchi</name>
    <dbReference type="NCBI Taxonomy" id="1544735"/>
    <lineage>
        <taxon>Bacteria</taxon>
        <taxon>Bacillati</taxon>
        <taxon>Actinomycetota</taxon>
        <taxon>Actinomycetes</taxon>
        <taxon>Micromonosporales</taxon>
        <taxon>Micromonosporaceae</taxon>
        <taxon>Plantactinospora</taxon>
    </lineage>
</organism>
<evidence type="ECO:0000313" key="1">
    <source>
        <dbReference type="EMBL" id="MEE6263086.1"/>
    </source>
</evidence>
<name>A0ABU7S2W4_9ACTN</name>
<gene>
    <name evidence="1" type="ORF">V1633_31865</name>
</gene>
<proteinExistence type="predicted"/>
<reference evidence="1 2" key="1">
    <citation type="submission" date="2024-01" db="EMBL/GenBank/DDBJ databases">
        <title>Genome insights into Plantactinospora sonchi sp. nov.</title>
        <authorList>
            <person name="Wang L."/>
        </authorList>
    </citation>
    <scope>NUCLEOTIDE SEQUENCE [LARGE SCALE GENOMIC DNA]</scope>
    <source>
        <strain evidence="1 2">NEAU-QY2</strain>
    </source>
</reference>
<keyword evidence="2" id="KW-1185">Reference proteome</keyword>
<comment type="caution">
    <text evidence="1">The sequence shown here is derived from an EMBL/GenBank/DDBJ whole genome shotgun (WGS) entry which is preliminary data.</text>
</comment>
<sequence length="854" mass="90054">MTGDLFELIHKGAVDDVRAVVTGLTEPQRRQLGGDLVAWVRKLRDNRWGGAEAAALAVAVVGCLPTAARAAEVLGRRAVSLPAEAGPPVVTVARHRGVDWLPELAHRLADRLPRDPWFSWSFIAHLVVAENAAAPTGDRFVEGWIASFAWPGYDQWALSLPDRLRADPFLDALVPRLFEIDGLGTRLTFRSTTGQEETTLPAALARLAAEGRLDRTALLGGCLDRLVRGDRPAALRAFVVLHNLLVPTPTERAARAADYLRLLADGPGPVATMAQQALRGLPDLELEGLLEAARSVLARPEKGLVRAQLGWLDQLARQRPDRAVEIAAVLAEGADHAAPELRDRAAALAARHGVTPTVVTALTGRGDELPPPPAPAAVPAPIDDPDELAEEVAVLLRDEFGTLALERVLEGVVRVAGADRHRLSRALTPVLDRHPDGRAAHGWDPCCLHGHLAGVLRSAVDAPEAGTLRARWSGLLAALRRADPPDPRVAPPHWLLRLRLAELGARLGNQRGGVALLATPTAANGSLDGTVLVDRVAALGDASPGRWDLLQALLRLPPVVDERLAGRAAALRTPAGDRLAGWLRGGGVPEPVCRTVTVPFHRFVGYHPGSSGGPTQRRVVELQPPRTPGAERFEDPLRLLTGRRARLDGHCSAWSVLWPAVLPGYRGLVAAYALPDIAGAADLDLRGGTAVLPLLAESTGRGGPALDLALAYGLGARHATDRVAALDALLLLAAAGDLDAEAVGRQVGELGVAGMLTLTRAVEPLRDAATAGAPLTVWRLLAAALPVLLAGSAPPRGTPDLLSLAAETATLTGVRIEVPGLGEVAARRGSSRLVTEARRLATAVDRVEVSGEGV</sequence>
<dbReference type="Proteomes" id="UP001332243">
    <property type="component" value="Unassembled WGS sequence"/>
</dbReference>
<protein>
    <submittedName>
        <fullName evidence="1">DUF6493 family protein</fullName>
    </submittedName>
</protein>
<accession>A0ABU7S2W4</accession>
<dbReference type="EMBL" id="JAZGQK010000034">
    <property type="protein sequence ID" value="MEE6263086.1"/>
    <property type="molecule type" value="Genomic_DNA"/>
</dbReference>